<feature type="domain" description="Xylose isomerase-like TIM barrel" evidence="1">
    <location>
        <begin position="21"/>
        <end position="270"/>
    </location>
</feature>
<organism evidence="2 3">
    <name type="scientific">Alsobacter ponti</name>
    <dbReference type="NCBI Taxonomy" id="2962936"/>
    <lineage>
        <taxon>Bacteria</taxon>
        <taxon>Pseudomonadati</taxon>
        <taxon>Pseudomonadota</taxon>
        <taxon>Alphaproteobacteria</taxon>
        <taxon>Hyphomicrobiales</taxon>
        <taxon>Alsobacteraceae</taxon>
        <taxon>Alsobacter</taxon>
    </lineage>
</organism>
<reference evidence="2 3" key="1">
    <citation type="submission" date="2022-07" db="EMBL/GenBank/DDBJ databases">
        <authorList>
            <person name="Li W.-J."/>
            <person name="Deng Q.-Q."/>
        </authorList>
    </citation>
    <scope>NUCLEOTIDE SEQUENCE [LARGE SCALE GENOMIC DNA]</scope>
    <source>
        <strain evidence="2 3">SYSU M60028</strain>
    </source>
</reference>
<dbReference type="InterPro" id="IPR013022">
    <property type="entry name" value="Xyl_isomerase-like_TIM-brl"/>
</dbReference>
<protein>
    <submittedName>
        <fullName evidence="2">Sugar phosphate isomerase/epimerase</fullName>
    </submittedName>
</protein>
<dbReference type="Proteomes" id="UP001205890">
    <property type="component" value="Unassembled WGS sequence"/>
</dbReference>
<dbReference type="InterPro" id="IPR036237">
    <property type="entry name" value="Xyl_isomerase-like_sf"/>
</dbReference>
<proteinExistence type="predicted"/>
<evidence type="ECO:0000313" key="2">
    <source>
        <dbReference type="EMBL" id="MCP8938558.1"/>
    </source>
</evidence>
<dbReference type="Pfam" id="PF01261">
    <property type="entry name" value="AP_endonuc_2"/>
    <property type="match status" value="1"/>
</dbReference>
<dbReference type="InterPro" id="IPR050312">
    <property type="entry name" value="IolE/XylAMocC-like"/>
</dbReference>
<evidence type="ECO:0000259" key="1">
    <source>
        <dbReference type="Pfam" id="PF01261"/>
    </source>
</evidence>
<comment type="caution">
    <text evidence="2">The sequence shown here is derived from an EMBL/GenBank/DDBJ whole genome shotgun (WGS) entry which is preliminary data.</text>
</comment>
<dbReference type="SUPFAM" id="SSF51658">
    <property type="entry name" value="Xylose isomerase-like"/>
    <property type="match status" value="1"/>
</dbReference>
<keyword evidence="2" id="KW-0413">Isomerase</keyword>
<dbReference type="PANTHER" id="PTHR12110">
    <property type="entry name" value="HYDROXYPYRUVATE ISOMERASE"/>
    <property type="match status" value="1"/>
</dbReference>
<dbReference type="RefSeq" id="WP_254740606.1">
    <property type="nucleotide sequence ID" value="NZ_JANCLU010000006.1"/>
</dbReference>
<accession>A0ABT1LCC6</accession>
<name>A0ABT1LCC6_9HYPH</name>
<dbReference type="GO" id="GO:0016853">
    <property type="term" value="F:isomerase activity"/>
    <property type="evidence" value="ECO:0007669"/>
    <property type="project" value="UniProtKB-KW"/>
</dbReference>
<evidence type="ECO:0000313" key="3">
    <source>
        <dbReference type="Proteomes" id="UP001205890"/>
    </source>
</evidence>
<dbReference type="PANTHER" id="PTHR12110:SF53">
    <property type="entry name" value="BLR5974 PROTEIN"/>
    <property type="match status" value="1"/>
</dbReference>
<gene>
    <name evidence="2" type="ORF">NK718_08530</name>
</gene>
<sequence>MKFGASSWPFQWDPPYETCIKRVASLGFKAIELIAWNKDYLKDYYTPETIRTLKSALAGEGLSLSQFVSTPHDLSSPDAAKREAAIDHWKRAVDVGVELGSPIINMVSTHAFAMKDSQEIPRITTKPLVQTFAAKVPRGVDWDRNFEDYVAALKVCAAYCEKAGVMLSIEPHPARYVANTDGALRLLEHVNSKAVGINFDPSHTFPVGDFPNISVYRLGRKIIHCHVSDNDGVTNVHWRPGMGKIDWTAMFQALKDVGYDGVISIELEDVPGVSRGPNSTAPGVYRNPTATDEFVAETVAGMNYLKAICKDLGITVE</sequence>
<dbReference type="EMBL" id="JANCLU010000006">
    <property type="protein sequence ID" value="MCP8938558.1"/>
    <property type="molecule type" value="Genomic_DNA"/>
</dbReference>
<keyword evidence="3" id="KW-1185">Reference proteome</keyword>
<dbReference type="Gene3D" id="3.20.20.150">
    <property type="entry name" value="Divalent-metal-dependent TIM barrel enzymes"/>
    <property type="match status" value="1"/>
</dbReference>